<proteinExistence type="predicted"/>
<dbReference type="AlphaFoldDB" id="A0A835XM54"/>
<feature type="region of interest" description="Disordered" evidence="1">
    <location>
        <begin position="158"/>
        <end position="204"/>
    </location>
</feature>
<dbReference type="OrthoDB" id="532227at2759"/>
<reference evidence="2" key="1">
    <citation type="journal article" date="2020" name="bioRxiv">
        <title>Comparative genomics of Chlamydomonas.</title>
        <authorList>
            <person name="Craig R.J."/>
            <person name="Hasan A.R."/>
            <person name="Ness R.W."/>
            <person name="Keightley P.D."/>
        </authorList>
    </citation>
    <scope>NUCLEOTIDE SEQUENCE</scope>
    <source>
        <strain evidence="2">CCAP 11/70</strain>
    </source>
</reference>
<evidence type="ECO:0000313" key="2">
    <source>
        <dbReference type="EMBL" id="KAG2485985.1"/>
    </source>
</evidence>
<organism evidence="2 3">
    <name type="scientific">Edaphochlamys debaryana</name>
    <dbReference type="NCBI Taxonomy" id="47281"/>
    <lineage>
        <taxon>Eukaryota</taxon>
        <taxon>Viridiplantae</taxon>
        <taxon>Chlorophyta</taxon>
        <taxon>core chlorophytes</taxon>
        <taxon>Chlorophyceae</taxon>
        <taxon>CS clade</taxon>
        <taxon>Chlamydomonadales</taxon>
        <taxon>Chlamydomonadales incertae sedis</taxon>
        <taxon>Edaphochlamys</taxon>
    </lineage>
</organism>
<protein>
    <submittedName>
        <fullName evidence="2">Uncharacterized protein</fullName>
    </submittedName>
</protein>
<evidence type="ECO:0000313" key="3">
    <source>
        <dbReference type="Proteomes" id="UP000612055"/>
    </source>
</evidence>
<dbReference type="EMBL" id="JAEHOE010000119">
    <property type="protein sequence ID" value="KAG2485985.1"/>
    <property type="molecule type" value="Genomic_DNA"/>
</dbReference>
<evidence type="ECO:0000256" key="1">
    <source>
        <dbReference type="SAM" id="MobiDB-lite"/>
    </source>
</evidence>
<accession>A0A835XM54</accession>
<keyword evidence="3" id="KW-1185">Reference proteome</keyword>
<sequence length="246" mass="27321">MPLSGLGIDVHKSHHVGLEKYKIVHHDFNHFTLGPTGKDGKGGQKISFTLQEPEQLNPSFNVLYVRTQKPGVFRLPLVKLLMDTWAETVELVRPVFRFGIPVTSLRNKCKYWRDDGSSLPTTPNLQMQRLIKAIDNEQFGSTRNPQFYAAHHWAGGSYHKSHKDHGPGHGSKEAHGKAHAGPLAHGHAAAHKDHGHGQGHKGPHHLTAFQEKEEFVELVTPWVVVGLNVVAWCWLGSTANKPPPGM</sequence>
<feature type="compositionally biased region" description="Basic and acidic residues" evidence="1">
    <location>
        <begin position="164"/>
        <end position="176"/>
    </location>
</feature>
<dbReference type="Proteomes" id="UP000612055">
    <property type="component" value="Unassembled WGS sequence"/>
</dbReference>
<name>A0A835XM54_9CHLO</name>
<gene>
    <name evidence="2" type="ORF">HYH03_015308</name>
</gene>
<comment type="caution">
    <text evidence="2">The sequence shown here is derived from an EMBL/GenBank/DDBJ whole genome shotgun (WGS) entry which is preliminary data.</text>
</comment>